<reference evidence="7 8" key="1">
    <citation type="submission" date="2023-08" db="EMBL/GenBank/DDBJ databases">
        <authorList>
            <person name="Girao M."/>
            <person name="Carvalho M.F."/>
        </authorList>
    </citation>
    <scope>NUCLEOTIDE SEQUENCE [LARGE SCALE GENOMIC DNA]</scope>
    <source>
        <strain evidence="7 8">CC-R104</strain>
    </source>
</reference>
<proteinExistence type="predicted"/>
<evidence type="ECO:0000256" key="3">
    <source>
        <dbReference type="ARBA" id="ARBA00022679"/>
    </source>
</evidence>
<comment type="caution">
    <text evidence="7">The sequence shown here is derived from an EMBL/GenBank/DDBJ whole genome shotgun (WGS) entry which is preliminary data.</text>
</comment>
<evidence type="ECO:0000313" key="7">
    <source>
        <dbReference type="EMBL" id="MEE2031715.1"/>
    </source>
</evidence>
<dbReference type="InterPro" id="IPR007848">
    <property type="entry name" value="Small_mtfrase_dom"/>
</dbReference>
<dbReference type="Proteomes" id="UP001331936">
    <property type="component" value="Unassembled WGS sequence"/>
</dbReference>
<keyword evidence="3" id="KW-0808">Transferase</keyword>
<dbReference type="InterPro" id="IPR004556">
    <property type="entry name" value="HemK-like"/>
</dbReference>
<comment type="catalytic activity">
    <reaction evidence="5">
        <text>L-glutaminyl-[peptide chain release factor] + S-adenosyl-L-methionine = N(5)-methyl-L-glutaminyl-[peptide chain release factor] + S-adenosyl-L-homocysteine + H(+)</text>
        <dbReference type="Rhea" id="RHEA:42896"/>
        <dbReference type="Rhea" id="RHEA-COMP:10271"/>
        <dbReference type="Rhea" id="RHEA-COMP:10272"/>
        <dbReference type="ChEBI" id="CHEBI:15378"/>
        <dbReference type="ChEBI" id="CHEBI:30011"/>
        <dbReference type="ChEBI" id="CHEBI:57856"/>
        <dbReference type="ChEBI" id="CHEBI:59789"/>
        <dbReference type="ChEBI" id="CHEBI:61891"/>
        <dbReference type="EC" id="2.1.1.297"/>
    </reaction>
</comment>
<dbReference type="RefSeq" id="WP_330151148.1">
    <property type="nucleotide sequence ID" value="NZ_JAUZMZ010000022.1"/>
</dbReference>
<dbReference type="PANTHER" id="PTHR18895:SF74">
    <property type="entry name" value="MTRF1L RELEASE FACTOR GLUTAMINE METHYLTRANSFERASE"/>
    <property type="match status" value="1"/>
</dbReference>
<dbReference type="EMBL" id="JAUZMZ010000022">
    <property type="protein sequence ID" value="MEE2031715.1"/>
    <property type="molecule type" value="Genomic_DNA"/>
</dbReference>
<dbReference type="NCBIfam" id="TIGR00536">
    <property type="entry name" value="hemK_fam"/>
    <property type="match status" value="1"/>
</dbReference>
<dbReference type="NCBIfam" id="TIGR03704">
    <property type="entry name" value="PrmC_rel_meth"/>
    <property type="match status" value="1"/>
</dbReference>
<name>A0ABU7JNV8_9NOCA</name>
<evidence type="ECO:0000256" key="5">
    <source>
        <dbReference type="ARBA" id="ARBA00048391"/>
    </source>
</evidence>
<dbReference type="SUPFAM" id="SSF53335">
    <property type="entry name" value="S-adenosyl-L-methionine-dependent methyltransferases"/>
    <property type="match status" value="1"/>
</dbReference>
<evidence type="ECO:0000256" key="4">
    <source>
        <dbReference type="ARBA" id="ARBA00022691"/>
    </source>
</evidence>
<keyword evidence="8" id="KW-1185">Reference proteome</keyword>
<dbReference type="EC" id="2.1.1.297" evidence="1"/>
<sequence>MMVVSSRQLESSIAATLRSAGCVFAEDEARLLLDEASTVADLAALVTRRVSGEPLEHIVGWVAFCGERMAVDPGVFVPRRRTEFLVHCATEVAPARPVVVDMCCGSGAVAAALHTMFDASEVYAADIDPAAVRCARRNLPAERVFQGDLYAPLPGALYGHVDVLVANAPYVPTGALSAMPREARCSEPRVALDGGSDGLDIHRRLASGAAHWLAPNGCLLIETAESQAGTAQQIFARAGLAPRVVSSDDLDATVVVGFSR</sequence>
<keyword evidence="4" id="KW-0949">S-adenosyl-L-methionine</keyword>
<protein>
    <recommendedName>
        <fullName evidence="1">peptide chain release factor N(5)-glutamine methyltransferase</fullName>
        <ecNumber evidence="1">2.1.1.297</ecNumber>
    </recommendedName>
</protein>
<dbReference type="PANTHER" id="PTHR18895">
    <property type="entry name" value="HEMK METHYLTRANSFERASE"/>
    <property type="match status" value="1"/>
</dbReference>
<gene>
    <name evidence="7" type="ORF">Q8814_06235</name>
</gene>
<evidence type="ECO:0000256" key="1">
    <source>
        <dbReference type="ARBA" id="ARBA00012771"/>
    </source>
</evidence>
<accession>A0ABU7JNV8</accession>
<dbReference type="Pfam" id="PF05175">
    <property type="entry name" value="MTS"/>
    <property type="match status" value="1"/>
</dbReference>
<feature type="domain" description="Methyltransferase small" evidence="6">
    <location>
        <begin position="81"/>
        <end position="171"/>
    </location>
</feature>
<evidence type="ECO:0000313" key="8">
    <source>
        <dbReference type="Proteomes" id="UP001331936"/>
    </source>
</evidence>
<dbReference type="InterPro" id="IPR029063">
    <property type="entry name" value="SAM-dependent_MTases_sf"/>
</dbReference>
<evidence type="ECO:0000256" key="2">
    <source>
        <dbReference type="ARBA" id="ARBA00022603"/>
    </source>
</evidence>
<dbReference type="CDD" id="cd02440">
    <property type="entry name" value="AdoMet_MTases"/>
    <property type="match status" value="1"/>
</dbReference>
<dbReference type="Gene3D" id="3.40.50.150">
    <property type="entry name" value="Vaccinia Virus protein VP39"/>
    <property type="match status" value="1"/>
</dbReference>
<dbReference type="InterPro" id="IPR022446">
    <property type="entry name" value="MeTrfrase_put"/>
</dbReference>
<dbReference type="InterPro" id="IPR050320">
    <property type="entry name" value="N5-glutamine_MTase"/>
</dbReference>
<keyword evidence="2" id="KW-0489">Methyltransferase</keyword>
<organism evidence="7 8">
    <name type="scientific">Rhodococcus chondri</name>
    <dbReference type="NCBI Taxonomy" id="3065941"/>
    <lineage>
        <taxon>Bacteria</taxon>
        <taxon>Bacillati</taxon>
        <taxon>Actinomycetota</taxon>
        <taxon>Actinomycetes</taxon>
        <taxon>Mycobacteriales</taxon>
        <taxon>Nocardiaceae</taxon>
        <taxon>Rhodococcus</taxon>
    </lineage>
</organism>
<evidence type="ECO:0000259" key="6">
    <source>
        <dbReference type="Pfam" id="PF05175"/>
    </source>
</evidence>